<keyword evidence="4" id="KW-1185">Reference proteome</keyword>
<dbReference type="GO" id="GO:0006635">
    <property type="term" value="P:fatty acid beta-oxidation"/>
    <property type="evidence" value="ECO:0007669"/>
    <property type="project" value="InterPro"/>
</dbReference>
<dbReference type="PROSITE" id="PS00073">
    <property type="entry name" value="ACYL_COA_DH_2"/>
    <property type="match status" value="1"/>
</dbReference>
<evidence type="ECO:0000313" key="3">
    <source>
        <dbReference type="EMBL" id="GMI70316.1"/>
    </source>
</evidence>
<dbReference type="Pfam" id="PF00441">
    <property type="entry name" value="Acyl-CoA_dh_1"/>
    <property type="match status" value="1"/>
</dbReference>
<dbReference type="EMBL" id="BSYR01000008">
    <property type="protein sequence ID" value="GMI70316.1"/>
    <property type="molecule type" value="Genomic_DNA"/>
</dbReference>
<dbReference type="GO" id="GO:0003995">
    <property type="term" value="F:acyl-CoA dehydrogenase activity"/>
    <property type="evidence" value="ECO:0007669"/>
    <property type="project" value="InterPro"/>
</dbReference>
<protein>
    <submittedName>
        <fullName evidence="3">Acyl-CoA oxidase 4</fullName>
    </submittedName>
</protein>
<organism evidence="3 4">
    <name type="scientific">Hibiscus trionum</name>
    <name type="common">Flower of an hour</name>
    <dbReference type="NCBI Taxonomy" id="183268"/>
    <lineage>
        <taxon>Eukaryota</taxon>
        <taxon>Viridiplantae</taxon>
        <taxon>Streptophyta</taxon>
        <taxon>Embryophyta</taxon>
        <taxon>Tracheophyta</taxon>
        <taxon>Spermatophyta</taxon>
        <taxon>Magnoliopsida</taxon>
        <taxon>eudicotyledons</taxon>
        <taxon>Gunneridae</taxon>
        <taxon>Pentapetalae</taxon>
        <taxon>rosids</taxon>
        <taxon>malvids</taxon>
        <taxon>Malvales</taxon>
        <taxon>Malvaceae</taxon>
        <taxon>Malvoideae</taxon>
        <taxon>Hibiscus</taxon>
    </lineage>
</organism>
<evidence type="ECO:0000256" key="1">
    <source>
        <dbReference type="ARBA" id="ARBA00022630"/>
    </source>
</evidence>
<keyword evidence="1" id="KW-0285">Flavoprotein</keyword>
<name>A0A9W7H5C6_HIBTR</name>
<comment type="caution">
    <text evidence="3">The sequence shown here is derived from an EMBL/GenBank/DDBJ whole genome shotgun (WGS) entry which is preliminary data.</text>
</comment>
<dbReference type="SUPFAM" id="SSF47203">
    <property type="entry name" value="Acyl-CoA dehydrogenase C-terminal domain-like"/>
    <property type="match status" value="1"/>
</dbReference>
<dbReference type="PANTHER" id="PTHR43188:SF1">
    <property type="entry name" value="ACYL-COA DEHYDROGENASE"/>
    <property type="match status" value="1"/>
</dbReference>
<reference evidence="3" key="1">
    <citation type="submission" date="2023-05" db="EMBL/GenBank/DDBJ databases">
        <title>Genome and transcriptome analyses reveal genes involved in the formation of fine ridges on petal epidermal cells in Hibiscus trionum.</title>
        <authorList>
            <person name="Koshimizu S."/>
            <person name="Masuda S."/>
            <person name="Ishii T."/>
            <person name="Shirasu K."/>
            <person name="Hoshino A."/>
            <person name="Arita M."/>
        </authorList>
    </citation>
    <scope>NUCLEOTIDE SEQUENCE</scope>
    <source>
        <strain evidence="3">Hamamatsu line</strain>
    </source>
</reference>
<dbReference type="Proteomes" id="UP001165190">
    <property type="component" value="Unassembled WGS sequence"/>
</dbReference>
<evidence type="ECO:0000259" key="2">
    <source>
        <dbReference type="Pfam" id="PF00441"/>
    </source>
</evidence>
<dbReference type="OrthoDB" id="435240at2759"/>
<dbReference type="InterPro" id="IPR045008">
    <property type="entry name" value="ACX4-like"/>
</dbReference>
<dbReference type="InterPro" id="IPR009075">
    <property type="entry name" value="AcylCo_DH/oxidase_C"/>
</dbReference>
<dbReference type="Gene3D" id="1.20.140.10">
    <property type="entry name" value="Butyryl-CoA Dehydrogenase, subunit A, domain 3"/>
    <property type="match status" value="1"/>
</dbReference>
<dbReference type="InterPro" id="IPR006089">
    <property type="entry name" value="Acyl-CoA_DH_CS"/>
</dbReference>
<accession>A0A9W7H5C6</accession>
<dbReference type="PANTHER" id="PTHR43188">
    <property type="entry name" value="ACYL-COENZYME A OXIDASE"/>
    <property type="match status" value="1"/>
</dbReference>
<gene>
    <name evidence="3" type="ORF">HRI_000700900</name>
</gene>
<dbReference type="AlphaFoldDB" id="A0A9W7H5C6"/>
<proteinExistence type="predicted"/>
<dbReference type="GO" id="GO:0005777">
    <property type="term" value="C:peroxisome"/>
    <property type="evidence" value="ECO:0007669"/>
    <property type="project" value="TreeGrafter"/>
</dbReference>
<feature type="domain" description="Acyl-CoA dehydrogenase/oxidase C-terminal" evidence="2">
    <location>
        <begin position="13"/>
        <end position="117"/>
    </location>
</feature>
<sequence>MCRAYELTLFFICYDVLKERKQFGATLAAFQVNQQKLVVMLGNIQAMTLVGWCLCKLYDKGTITPDHASLGNSLITLKERETIALGWELLGSNGILADFLVAKALCDLEPIYTYEGTYRSTGVDGVEKD</sequence>
<evidence type="ECO:0000313" key="4">
    <source>
        <dbReference type="Proteomes" id="UP001165190"/>
    </source>
</evidence>
<dbReference type="InterPro" id="IPR036250">
    <property type="entry name" value="AcylCo_DH-like_C"/>
</dbReference>